<keyword evidence="5" id="KW-0805">Transcription regulation</keyword>
<keyword evidence="3 10" id="KW-0863">Zinc-finger</keyword>
<dbReference type="Pfam" id="PF12269">
    <property type="entry name" value="CpG_bind_C"/>
    <property type="match status" value="1"/>
</dbReference>
<dbReference type="GO" id="GO:0003677">
    <property type="term" value="F:DNA binding"/>
    <property type="evidence" value="ECO:0007669"/>
    <property type="project" value="UniProtKB-KW"/>
</dbReference>
<evidence type="ECO:0000256" key="11">
    <source>
        <dbReference type="SAM" id="MobiDB-lite"/>
    </source>
</evidence>
<evidence type="ECO:0000256" key="7">
    <source>
        <dbReference type="ARBA" id="ARBA00023163"/>
    </source>
</evidence>
<evidence type="ECO:0000313" key="14">
    <source>
        <dbReference type="Proteomes" id="UP000005237"/>
    </source>
</evidence>
<dbReference type="Proteomes" id="UP000005237">
    <property type="component" value="Unassembled WGS sequence"/>
</dbReference>
<evidence type="ECO:0000256" key="2">
    <source>
        <dbReference type="ARBA" id="ARBA00022723"/>
    </source>
</evidence>
<dbReference type="EnsemblMetazoa" id="CJA13509.1">
    <property type="protein sequence ID" value="CJA13509.1"/>
    <property type="gene ID" value="WBGene00132713"/>
</dbReference>
<proteinExistence type="predicted"/>
<dbReference type="AlphaFoldDB" id="A0A8R1DXM7"/>
<keyword evidence="6" id="KW-0238">DNA-binding</keyword>
<feature type="domain" description="CXXC-type" evidence="12">
    <location>
        <begin position="3"/>
        <end position="48"/>
    </location>
</feature>
<protein>
    <recommendedName>
        <fullName evidence="9">CXXC-type zinc finger protein 1</fullName>
    </recommendedName>
</protein>
<evidence type="ECO:0000256" key="3">
    <source>
        <dbReference type="ARBA" id="ARBA00022771"/>
    </source>
</evidence>
<evidence type="ECO:0000256" key="6">
    <source>
        <dbReference type="ARBA" id="ARBA00023125"/>
    </source>
</evidence>
<keyword evidence="14" id="KW-1185">Reference proteome</keyword>
<sequence length="247" mass="28689">MASSAKEDDNEEIWKERCYDCIRCSVKEDCKLCSACSTNKTCEQRRCFAAKKLYNEKVRRLANENMKQIMAKTAAREAETAAPPRPVDVPERKKRGRRKGSVNVASKKISERDYAAARPTRQHSADLRRKRAQLNAVPDKQPRHCLNPDCIHEARMDSKYCSDECGRVLARMRLIEVLPARCQEYFSGPHSRVQQFQRKQESLDREMLTLTNSEKSMIQFLEKLHEFVEKLAICTPEMIEERDDDVM</sequence>
<evidence type="ECO:0000259" key="12">
    <source>
        <dbReference type="PROSITE" id="PS51058"/>
    </source>
</evidence>
<reference evidence="13" key="2">
    <citation type="submission" date="2022-06" db="UniProtKB">
        <authorList>
            <consortium name="EnsemblMetazoa"/>
        </authorList>
    </citation>
    <scope>IDENTIFICATION</scope>
    <source>
        <strain evidence="13">DF5081</strain>
    </source>
</reference>
<dbReference type="GO" id="GO:0045893">
    <property type="term" value="P:positive regulation of DNA-templated transcription"/>
    <property type="evidence" value="ECO:0007669"/>
    <property type="project" value="TreeGrafter"/>
</dbReference>
<dbReference type="InterPro" id="IPR002857">
    <property type="entry name" value="Znf_CXXC"/>
</dbReference>
<evidence type="ECO:0000256" key="8">
    <source>
        <dbReference type="ARBA" id="ARBA00023242"/>
    </source>
</evidence>
<evidence type="ECO:0000313" key="13">
    <source>
        <dbReference type="EnsemblMetazoa" id="CJA13509.1"/>
    </source>
</evidence>
<feature type="region of interest" description="Disordered" evidence="11">
    <location>
        <begin position="72"/>
        <end position="106"/>
    </location>
</feature>
<evidence type="ECO:0000256" key="4">
    <source>
        <dbReference type="ARBA" id="ARBA00022833"/>
    </source>
</evidence>
<evidence type="ECO:0000256" key="10">
    <source>
        <dbReference type="PROSITE-ProRule" id="PRU00509"/>
    </source>
</evidence>
<evidence type="ECO:0000256" key="5">
    <source>
        <dbReference type="ARBA" id="ARBA00023015"/>
    </source>
</evidence>
<dbReference type="InterPro" id="IPR037869">
    <property type="entry name" value="Spp1/CFP1"/>
</dbReference>
<dbReference type="PANTHER" id="PTHR46174:SF1">
    <property type="entry name" value="CXXC-TYPE ZINC FINGER PROTEIN 1"/>
    <property type="match status" value="1"/>
</dbReference>
<dbReference type="InterPro" id="IPR022056">
    <property type="entry name" value="CpG-bd_C"/>
</dbReference>
<name>A0A8R1DXM7_CAEJA</name>
<keyword evidence="8" id="KW-0539">Nucleus</keyword>
<reference evidence="14" key="1">
    <citation type="submission" date="2010-08" db="EMBL/GenBank/DDBJ databases">
        <authorList>
            <consortium name="Caenorhabditis japonica Sequencing Consortium"/>
            <person name="Wilson R.K."/>
        </authorList>
    </citation>
    <scope>NUCLEOTIDE SEQUENCE [LARGE SCALE GENOMIC DNA]</scope>
    <source>
        <strain evidence="14">DF5081</strain>
    </source>
</reference>
<dbReference type="PROSITE" id="PS51058">
    <property type="entry name" value="ZF_CXXC"/>
    <property type="match status" value="1"/>
</dbReference>
<dbReference type="PANTHER" id="PTHR46174">
    <property type="entry name" value="CXXC-TYPE ZINC FINGER PROTEIN 1"/>
    <property type="match status" value="1"/>
</dbReference>
<dbReference type="GO" id="GO:0048188">
    <property type="term" value="C:Set1C/COMPASS complex"/>
    <property type="evidence" value="ECO:0007669"/>
    <property type="project" value="InterPro"/>
</dbReference>
<evidence type="ECO:0000256" key="1">
    <source>
        <dbReference type="ARBA" id="ARBA00004123"/>
    </source>
</evidence>
<keyword evidence="4" id="KW-0862">Zinc</keyword>
<keyword evidence="2" id="KW-0479">Metal-binding</keyword>
<evidence type="ECO:0000256" key="9">
    <source>
        <dbReference type="ARBA" id="ARBA00023828"/>
    </source>
</evidence>
<accession>A0A8R1DXM7</accession>
<organism evidence="13 14">
    <name type="scientific">Caenorhabditis japonica</name>
    <dbReference type="NCBI Taxonomy" id="281687"/>
    <lineage>
        <taxon>Eukaryota</taxon>
        <taxon>Metazoa</taxon>
        <taxon>Ecdysozoa</taxon>
        <taxon>Nematoda</taxon>
        <taxon>Chromadorea</taxon>
        <taxon>Rhabditida</taxon>
        <taxon>Rhabditina</taxon>
        <taxon>Rhabditomorpha</taxon>
        <taxon>Rhabditoidea</taxon>
        <taxon>Rhabditidae</taxon>
        <taxon>Peloderinae</taxon>
        <taxon>Caenorhabditis</taxon>
    </lineage>
</organism>
<keyword evidence="7" id="KW-0804">Transcription</keyword>
<comment type="subcellular location">
    <subcellularLocation>
        <location evidence="1">Nucleus</location>
    </subcellularLocation>
</comment>
<dbReference type="GO" id="GO:0008270">
    <property type="term" value="F:zinc ion binding"/>
    <property type="evidence" value="ECO:0007669"/>
    <property type="project" value="UniProtKB-KW"/>
</dbReference>